<feature type="domain" description="Secretion system C-terminal sorting" evidence="5">
    <location>
        <begin position="860"/>
        <end position="929"/>
    </location>
</feature>
<dbReference type="SUPFAM" id="SSF49785">
    <property type="entry name" value="Galactose-binding domain-like"/>
    <property type="match status" value="1"/>
</dbReference>
<dbReference type="NCBIfam" id="TIGR04183">
    <property type="entry name" value="Por_Secre_tail"/>
    <property type="match status" value="1"/>
</dbReference>
<dbReference type="EMBL" id="FOJG01000002">
    <property type="protein sequence ID" value="SEW53649.1"/>
    <property type="molecule type" value="Genomic_DNA"/>
</dbReference>
<proteinExistence type="inferred from homology"/>
<dbReference type="InterPro" id="IPR000209">
    <property type="entry name" value="Peptidase_S8/S53_dom"/>
</dbReference>
<dbReference type="InterPro" id="IPR036852">
    <property type="entry name" value="Peptidase_S8/S53_dom_sf"/>
</dbReference>
<dbReference type="PANTHER" id="PTHR43399:SF4">
    <property type="entry name" value="CELL WALL-ASSOCIATED PROTEASE"/>
    <property type="match status" value="1"/>
</dbReference>
<evidence type="ECO:0000313" key="7">
    <source>
        <dbReference type="Proteomes" id="UP000199310"/>
    </source>
</evidence>
<dbReference type="GO" id="GO:0006508">
    <property type="term" value="P:proteolysis"/>
    <property type="evidence" value="ECO:0007669"/>
    <property type="project" value="InterPro"/>
</dbReference>
<feature type="chain" id="PRO_5011458133" evidence="3">
    <location>
        <begin position="24"/>
        <end position="933"/>
    </location>
</feature>
<dbReference type="InterPro" id="IPR026444">
    <property type="entry name" value="Secre_tail"/>
</dbReference>
<reference evidence="7" key="1">
    <citation type="submission" date="2016-10" db="EMBL/GenBank/DDBJ databases">
        <authorList>
            <person name="Varghese N."/>
            <person name="Submissions S."/>
        </authorList>
    </citation>
    <scope>NUCLEOTIDE SEQUENCE [LARGE SCALE GENOMIC DNA]</scope>
    <source>
        <strain evidence="7">DSM 3695</strain>
    </source>
</reference>
<dbReference type="Pfam" id="PF18962">
    <property type="entry name" value="Por_Secre_tail"/>
    <property type="match status" value="1"/>
</dbReference>
<comment type="similarity">
    <text evidence="1 2">Belongs to the peptidase S8 family.</text>
</comment>
<evidence type="ECO:0000313" key="6">
    <source>
        <dbReference type="EMBL" id="SEW53649.1"/>
    </source>
</evidence>
<dbReference type="InterPro" id="IPR051048">
    <property type="entry name" value="Peptidase_S8/S53_subtilisin"/>
</dbReference>
<dbReference type="PROSITE" id="PS51892">
    <property type="entry name" value="SUBTILASE"/>
    <property type="match status" value="1"/>
</dbReference>
<sequence>MRLPSWKIWPVLLFQLCYCYYTAAQPAVKTDSLLQRYATDTFSLQRTGGPFFVKFSKRPKESQLQQWRILQPLSRYHYILQQHPDDSTVTYCYTANDNFKASMALLQQLEKIRDCDSITVQLACMLTDNTLQNAHIISYSPRYKVAVASIRKKDWKTVISNPVIQFADLIRRPSPEIIINTANLTLNRITYAQQQFPGVTGKRISVSVKEDLFDTTDIDLQGRYRPSVYASALNSTHALIMATLIGGAGNSGINGKGVAPEVQLSSADYNNSLFPDDDAYYQQSGITVQNHSYGTTIENYYGAEAAAYDQQVYTSDTMVHVYSSGNIGTLASSAGRYSGISGYANLSGNFKQAKNIITAGGTDGSSLVMALSSRGPAYDGRLKPELTAFGEDGTSGAAALTSGVVALLQDAWRQQHNSPMAAALGRALLINSATRAAGTGPSFSHGYGDLHAYGALQTLTQQHLLQGAVSKGTIKRFDITVPEGIQELKVTLCWNDPPAAVNAPKALINDLDLAAITADGKTWLPWILNPDPDSLALPAKRGRDSINNIEQISVMHPVAGNLQLQVSGAAVSTTTQPFYLVYEWIPVKSFQWQNPAPGSVSRAAQTIPLQWQTTYSGNSDISYSTDSGRSWQPVAQNIPLSNGPVNWTTPDIFQPVLLKLTLPDTSFISAPFYISPQPTIHTGFNCKDTVLLYWNAQPGAAAYQLYTLDKTSLIPYSQVRDTFIFLPASQVSSAYFAVSPVATTGWAGLRSYAMNYTQQGVGCYVQTLLADPTTTNQVLLSLTLGSTWHLQTLYWERLTPEGWITLQEQPINNALHLNYVDPQPPEGWLHYRVKLLTSTGTYVYADPVTITLIADNHILLFPNPVSTQLTILDGAARSRKLLITDMSGRIVLQRNLEGTQETVPVQQLANGVYHCGIYADNKRIYSAKFVKQE</sequence>
<dbReference type="AlphaFoldDB" id="A0A1I0SAU7"/>
<dbReference type="Gene3D" id="2.60.120.380">
    <property type="match status" value="1"/>
</dbReference>
<dbReference type="Proteomes" id="UP000199310">
    <property type="component" value="Unassembled WGS sequence"/>
</dbReference>
<keyword evidence="7" id="KW-1185">Reference proteome</keyword>
<organism evidence="6 7">
    <name type="scientific">Chitinophaga arvensicola</name>
    <dbReference type="NCBI Taxonomy" id="29529"/>
    <lineage>
        <taxon>Bacteria</taxon>
        <taxon>Pseudomonadati</taxon>
        <taxon>Bacteroidota</taxon>
        <taxon>Chitinophagia</taxon>
        <taxon>Chitinophagales</taxon>
        <taxon>Chitinophagaceae</taxon>
        <taxon>Chitinophaga</taxon>
    </lineage>
</organism>
<feature type="domain" description="Peptidase S8/S53" evidence="4">
    <location>
        <begin position="201"/>
        <end position="448"/>
    </location>
</feature>
<dbReference type="PANTHER" id="PTHR43399">
    <property type="entry name" value="SUBTILISIN-RELATED"/>
    <property type="match status" value="1"/>
</dbReference>
<evidence type="ECO:0000256" key="3">
    <source>
        <dbReference type="SAM" id="SignalP"/>
    </source>
</evidence>
<dbReference type="Gene3D" id="3.40.50.200">
    <property type="entry name" value="Peptidase S8/S53 domain"/>
    <property type="match status" value="1"/>
</dbReference>
<name>A0A1I0SAU7_9BACT</name>
<protein>
    <submittedName>
        <fullName evidence="6">Por secretion system C-terminal sorting domain-containing protein</fullName>
    </submittedName>
</protein>
<dbReference type="InterPro" id="IPR008979">
    <property type="entry name" value="Galactose-bd-like_sf"/>
</dbReference>
<evidence type="ECO:0000259" key="4">
    <source>
        <dbReference type="Pfam" id="PF00082"/>
    </source>
</evidence>
<dbReference type="GO" id="GO:0004252">
    <property type="term" value="F:serine-type endopeptidase activity"/>
    <property type="evidence" value="ECO:0007669"/>
    <property type="project" value="InterPro"/>
</dbReference>
<dbReference type="STRING" id="29529.SAMN04488122_5614"/>
<gene>
    <name evidence="6" type="ORF">SAMN04488122_5614</name>
</gene>
<keyword evidence="3" id="KW-0732">Signal</keyword>
<evidence type="ECO:0000256" key="1">
    <source>
        <dbReference type="ARBA" id="ARBA00011073"/>
    </source>
</evidence>
<accession>A0A1I0SAU7</accession>
<comment type="caution">
    <text evidence="2">Lacks conserved residue(s) required for the propagation of feature annotation.</text>
</comment>
<dbReference type="Pfam" id="PF00082">
    <property type="entry name" value="Peptidase_S8"/>
    <property type="match status" value="1"/>
</dbReference>
<feature type="signal peptide" evidence="3">
    <location>
        <begin position="1"/>
        <end position="23"/>
    </location>
</feature>
<dbReference type="SUPFAM" id="SSF52743">
    <property type="entry name" value="Subtilisin-like"/>
    <property type="match status" value="1"/>
</dbReference>
<evidence type="ECO:0000256" key="2">
    <source>
        <dbReference type="PROSITE-ProRule" id="PRU01240"/>
    </source>
</evidence>
<evidence type="ECO:0000259" key="5">
    <source>
        <dbReference type="Pfam" id="PF18962"/>
    </source>
</evidence>
<dbReference type="OrthoDB" id="9792152at2"/>